<evidence type="ECO:0000256" key="2">
    <source>
        <dbReference type="ARBA" id="ARBA00022723"/>
    </source>
</evidence>
<reference evidence="6 7" key="2">
    <citation type="submission" date="2019-09" db="EMBL/GenBank/DDBJ databases">
        <authorList>
            <person name="Jin C."/>
        </authorList>
    </citation>
    <scope>NUCLEOTIDE SEQUENCE [LARGE SCALE GENOMIC DNA]</scope>
    <source>
        <strain evidence="6 7">BN140078</strain>
    </source>
</reference>
<accession>A0A5B2VLC1</accession>
<evidence type="ECO:0000313" key="6">
    <source>
        <dbReference type="EMBL" id="KAA2239508.1"/>
    </source>
</evidence>
<sequence length="319" mass="34978">MKTMYPIHVILLFLLTIATNTLLAQQAAYYRIKVGRVEVIALSDGTVSLDAEKLLHTKAPDKAPALLRSAYLNNPIEVSINAFLIHTGDKMILLDTGSGELFGPHYGGRLVSSLRAAGYEPEQISDILLTHIHNDHSGGLSIQGKMVFPNAVIHVNKLDLDYWLDKERMEKADTVALSSNKKSFINAQKVFAPYLSAGKVKTFTEGMEVFPGIQRIPTPGHTPGHTIYVLESDGDKLVFWGDLIHVGGVQFADPGIPDGFDVDKEKGIAQRKRLYQEAAARGYLIAADHLSYPGLGRLRAAGNGYEWLPVPYSVSGRTK</sequence>
<dbReference type="Gene3D" id="3.60.15.10">
    <property type="entry name" value="Ribonuclease Z/Hydroxyacylglutathione hydrolase-like"/>
    <property type="match status" value="1"/>
</dbReference>
<dbReference type="SUPFAM" id="SSF56281">
    <property type="entry name" value="Metallo-hydrolase/oxidoreductase"/>
    <property type="match status" value="1"/>
</dbReference>
<reference evidence="6 7" key="1">
    <citation type="submission" date="2019-09" db="EMBL/GenBank/DDBJ databases">
        <title>Chitinophaga ginsengihumi sp. nov., isolated from soil of ginseng rhizosphere.</title>
        <authorList>
            <person name="Lee J."/>
        </authorList>
    </citation>
    <scope>NUCLEOTIDE SEQUENCE [LARGE SCALE GENOMIC DNA]</scope>
    <source>
        <strain evidence="6 7">BN140078</strain>
    </source>
</reference>
<proteinExistence type="inferred from homology"/>
<dbReference type="Pfam" id="PF00753">
    <property type="entry name" value="Lactamase_B"/>
    <property type="match status" value="1"/>
</dbReference>
<dbReference type="InterPro" id="IPR001279">
    <property type="entry name" value="Metallo-B-lactamas"/>
</dbReference>
<feature type="domain" description="Metallo-beta-lactamase" evidence="5">
    <location>
        <begin position="79"/>
        <end position="289"/>
    </location>
</feature>
<keyword evidence="7" id="KW-1185">Reference proteome</keyword>
<dbReference type="InterPro" id="IPR051013">
    <property type="entry name" value="MBL_superfamily_lactonases"/>
</dbReference>
<dbReference type="Proteomes" id="UP000324611">
    <property type="component" value="Unassembled WGS sequence"/>
</dbReference>
<evidence type="ECO:0000256" key="4">
    <source>
        <dbReference type="ARBA" id="ARBA00022833"/>
    </source>
</evidence>
<keyword evidence="3 6" id="KW-0378">Hydrolase</keyword>
<evidence type="ECO:0000256" key="3">
    <source>
        <dbReference type="ARBA" id="ARBA00022801"/>
    </source>
</evidence>
<organism evidence="6 7">
    <name type="scientific">Chitinophaga agrisoli</name>
    <dbReference type="NCBI Taxonomy" id="2607653"/>
    <lineage>
        <taxon>Bacteria</taxon>
        <taxon>Pseudomonadati</taxon>
        <taxon>Bacteroidota</taxon>
        <taxon>Chitinophagia</taxon>
        <taxon>Chitinophagales</taxon>
        <taxon>Chitinophagaceae</taxon>
        <taxon>Chitinophaga</taxon>
    </lineage>
</organism>
<dbReference type="SMART" id="SM00849">
    <property type="entry name" value="Lactamase_B"/>
    <property type="match status" value="1"/>
</dbReference>
<dbReference type="PANTHER" id="PTHR42978">
    <property type="entry name" value="QUORUM-QUENCHING LACTONASE YTNP-RELATED-RELATED"/>
    <property type="match status" value="1"/>
</dbReference>
<keyword evidence="4" id="KW-0862">Zinc</keyword>
<dbReference type="AlphaFoldDB" id="A0A5B2VLC1"/>
<dbReference type="EMBL" id="VUOC01000004">
    <property type="protein sequence ID" value="KAA2239508.1"/>
    <property type="molecule type" value="Genomic_DNA"/>
</dbReference>
<gene>
    <name evidence="6" type="ORF">F0L74_25240</name>
</gene>
<dbReference type="CDD" id="cd07720">
    <property type="entry name" value="OPHC2-like_MBL-fold"/>
    <property type="match status" value="1"/>
</dbReference>
<dbReference type="PANTHER" id="PTHR42978:SF6">
    <property type="entry name" value="QUORUM-QUENCHING LACTONASE YTNP-RELATED"/>
    <property type="match status" value="1"/>
</dbReference>
<dbReference type="RefSeq" id="WP_149840686.1">
    <property type="nucleotide sequence ID" value="NZ_VUOC01000004.1"/>
</dbReference>
<keyword evidence="2" id="KW-0479">Metal-binding</keyword>
<evidence type="ECO:0000256" key="1">
    <source>
        <dbReference type="ARBA" id="ARBA00007749"/>
    </source>
</evidence>
<comment type="caution">
    <text evidence="6">The sequence shown here is derived from an EMBL/GenBank/DDBJ whole genome shotgun (WGS) entry which is preliminary data.</text>
</comment>
<dbReference type="GO" id="GO:0046872">
    <property type="term" value="F:metal ion binding"/>
    <property type="evidence" value="ECO:0007669"/>
    <property type="project" value="UniProtKB-KW"/>
</dbReference>
<evidence type="ECO:0000259" key="5">
    <source>
        <dbReference type="SMART" id="SM00849"/>
    </source>
</evidence>
<comment type="similarity">
    <text evidence="1">Belongs to the metallo-beta-lactamase superfamily.</text>
</comment>
<evidence type="ECO:0000313" key="7">
    <source>
        <dbReference type="Proteomes" id="UP000324611"/>
    </source>
</evidence>
<name>A0A5B2VLC1_9BACT</name>
<dbReference type="InterPro" id="IPR036866">
    <property type="entry name" value="RibonucZ/Hydroxyglut_hydro"/>
</dbReference>
<dbReference type="GO" id="GO:0016787">
    <property type="term" value="F:hydrolase activity"/>
    <property type="evidence" value="ECO:0007669"/>
    <property type="project" value="UniProtKB-KW"/>
</dbReference>
<protein>
    <submittedName>
        <fullName evidence="6">MBL fold metallo-hydrolase</fullName>
    </submittedName>
</protein>